<dbReference type="Proteomes" id="UP000605970">
    <property type="component" value="Unassembled WGS sequence"/>
</dbReference>
<feature type="compositionally biased region" description="Acidic residues" evidence="1">
    <location>
        <begin position="333"/>
        <end position="364"/>
    </location>
</feature>
<evidence type="ECO:0000313" key="4">
    <source>
        <dbReference type="Proteomes" id="UP000605970"/>
    </source>
</evidence>
<evidence type="ECO:0000259" key="2">
    <source>
        <dbReference type="Pfam" id="PF24360"/>
    </source>
</evidence>
<dbReference type="InterPro" id="IPR055938">
    <property type="entry name" value="DUF7516"/>
</dbReference>
<name>A0A8S9ZPW0_9BILA</name>
<dbReference type="Pfam" id="PF24360">
    <property type="entry name" value="DUF7516"/>
    <property type="match status" value="1"/>
</dbReference>
<organism evidence="3 4">
    <name type="scientific">Meloidogyne graminicola</name>
    <dbReference type="NCBI Taxonomy" id="189291"/>
    <lineage>
        <taxon>Eukaryota</taxon>
        <taxon>Metazoa</taxon>
        <taxon>Ecdysozoa</taxon>
        <taxon>Nematoda</taxon>
        <taxon>Chromadorea</taxon>
        <taxon>Rhabditida</taxon>
        <taxon>Tylenchina</taxon>
        <taxon>Tylenchomorpha</taxon>
        <taxon>Tylenchoidea</taxon>
        <taxon>Meloidogynidae</taxon>
        <taxon>Meloidogyninae</taxon>
        <taxon>Meloidogyne</taxon>
    </lineage>
</organism>
<sequence length="533" mass="61041">MANPLAKLTISDKVNEGRKRILSCLAKKGAEEDHVNLLELQKQYFVDFETYLNKDELRRFFSKTHIKQVFESFMPKDIEMTTDVEQTGSLYLKMKRPLDVALSDNPLAPKRSTLSKNEFQTKTLNLVPLPATKFEFNRPDKKFSGSIWDEQLTENSVKEKEVVKNLTTKASKASNGFGDLYSSDELETGLENKDEDEEDDSDYFGDEALEEGNRLLSSTAKEIIKDKNVRKANIGVRTASHAEKYILELQKRKSACAFLDLDKENKQNKVTFGDDLEKKRIVENARARLELKKSEQQRLKNKKEPIISSMGGFGSSKFMANNNNGNRNNLLSSEDETAEIEEEIGLDGEKEEEEDDENNDEDEPVIIMSRPDERETKNNKFLGEYKTDSNGPSDEQKVIENENFCREMKTNNIGTINNDISHKTETLIEKQELSEYTRLEMLAMITILVRLNIAIKLDALHSELTKYNPSVFASSSDLLSFIQKNCTTSIKLQKCPYNTTLLIWNETITEEKRKYGLSYLLQKVGKSLEMQKN</sequence>
<dbReference type="AlphaFoldDB" id="A0A8S9ZPW0"/>
<feature type="region of interest" description="Disordered" evidence="1">
    <location>
        <begin position="293"/>
        <end position="378"/>
    </location>
</feature>
<comment type="caution">
    <text evidence="3">The sequence shown here is derived from an EMBL/GenBank/DDBJ whole genome shotgun (WGS) entry which is preliminary data.</text>
</comment>
<keyword evidence="4" id="KW-1185">Reference proteome</keyword>
<reference evidence="3" key="1">
    <citation type="journal article" date="2020" name="Ecol. Evol.">
        <title>Genome structure and content of the rice root-knot nematode (Meloidogyne graminicola).</title>
        <authorList>
            <person name="Phan N.T."/>
            <person name="Danchin E.G.J."/>
            <person name="Klopp C."/>
            <person name="Perfus-Barbeoch L."/>
            <person name="Kozlowski D.K."/>
            <person name="Koutsovoulos G.D."/>
            <person name="Lopez-Roques C."/>
            <person name="Bouchez O."/>
            <person name="Zahm M."/>
            <person name="Besnard G."/>
            <person name="Bellafiore S."/>
        </authorList>
    </citation>
    <scope>NUCLEOTIDE SEQUENCE</scope>
    <source>
        <strain evidence="3">VN-18</strain>
    </source>
</reference>
<dbReference type="EMBL" id="JABEBT010000042">
    <property type="protein sequence ID" value="KAF7635439.1"/>
    <property type="molecule type" value="Genomic_DNA"/>
</dbReference>
<proteinExistence type="predicted"/>
<feature type="compositionally biased region" description="Low complexity" evidence="1">
    <location>
        <begin position="315"/>
        <end position="329"/>
    </location>
</feature>
<evidence type="ECO:0000313" key="3">
    <source>
        <dbReference type="EMBL" id="KAF7635439.1"/>
    </source>
</evidence>
<gene>
    <name evidence="3" type="ORF">Mgra_00005116</name>
</gene>
<feature type="domain" description="DUF7516" evidence="2">
    <location>
        <begin position="16"/>
        <end position="99"/>
    </location>
</feature>
<protein>
    <recommendedName>
        <fullName evidence="2">DUF7516 domain-containing protein</fullName>
    </recommendedName>
</protein>
<accession>A0A8S9ZPW0</accession>
<feature type="compositionally biased region" description="Basic and acidic residues" evidence="1">
    <location>
        <begin position="293"/>
        <end position="305"/>
    </location>
</feature>
<dbReference type="OrthoDB" id="5890342at2759"/>
<evidence type="ECO:0000256" key="1">
    <source>
        <dbReference type="SAM" id="MobiDB-lite"/>
    </source>
</evidence>